<dbReference type="SUPFAM" id="SSF102114">
    <property type="entry name" value="Radical SAM enzymes"/>
    <property type="match status" value="1"/>
</dbReference>
<dbReference type="GO" id="GO:0051536">
    <property type="term" value="F:iron-sulfur cluster binding"/>
    <property type="evidence" value="ECO:0007669"/>
    <property type="project" value="UniProtKB-KW"/>
</dbReference>
<dbReference type="PANTHER" id="PTHR11228">
    <property type="entry name" value="RADICAL SAM DOMAIN PROTEIN"/>
    <property type="match status" value="1"/>
</dbReference>
<dbReference type="SFLD" id="SFLDS00029">
    <property type="entry name" value="Radical_SAM"/>
    <property type="match status" value="1"/>
</dbReference>
<dbReference type="PANTHER" id="PTHR11228:SF7">
    <property type="entry name" value="PQQA PEPTIDE CYCLASE"/>
    <property type="match status" value="1"/>
</dbReference>
<dbReference type="CDD" id="cd21109">
    <property type="entry name" value="SPASM"/>
    <property type="match status" value="1"/>
</dbReference>
<name>Q9X5R8_STRLA</name>
<keyword evidence="3" id="KW-0408">Iron</keyword>
<dbReference type="SFLD" id="SFLDG01067">
    <property type="entry name" value="SPASM/twitch_domain_containing"/>
    <property type="match status" value="1"/>
</dbReference>
<feature type="domain" description="Radical SAM core" evidence="5">
    <location>
        <begin position="19"/>
        <end position="247"/>
    </location>
</feature>
<evidence type="ECO:0000256" key="4">
    <source>
        <dbReference type="ARBA" id="ARBA00023014"/>
    </source>
</evidence>
<dbReference type="InterPro" id="IPR007197">
    <property type="entry name" value="rSAM"/>
</dbReference>
<reference evidence="6" key="2">
    <citation type="submission" date="1999-05" db="EMBL/GenBank/DDBJ databases">
        <authorList>
            <person name="Mao Y.Q."/>
            <person name="Varoglu M."/>
            <person name="Sherman D.H."/>
        </authorList>
    </citation>
    <scope>NUCLEOTIDE SEQUENCE</scope>
    <source>
        <strain evidence="6">NRRL 2564</strain>
    </source>
</reference>
<reference evidence="6" key="1">
    <citation type="journal article" date="1999" name="Chem. Biol.">
        <title>Molecular characterization and analysis of the biosynthetic gene cluster for the antitumor antibiotic mitomycin C from Streptomyces lavendulae NRRL 2564.</title>
        <authorList>
            <person name="Mao Y.Q."/>
            <person name="Varoglu M."/>
            <person name="Sherman D.H."/>
        </authorList>
    </citation>
    <scope>NUCLEOTIDE SEQUENCE</scope>
    <source>
        <strain evidence="6">NRRL 2564</strain>
    </source>
</reference>
<dbReference type="GO" id="GO:0003824">
    <property type="term" value="F:catalytic activity"/>
    <property type="evidence" value="ECO:0007669"/>
    <property type="project" value="InterPro"/>
</dbReference>
<dbReference type="Gene3D" id="3.20.20.70">
    <property type="entry name" value="Aldolase class I"/>
    <property type="match status" value="1"/>
</dbReference>
<evidence type="ECO:0000313" key="6">
    <source>
        <dbReference type="EMBL" id="AAD32720.1"/>
    </source>
</evidence>
<evidence type="ECO:0000256" key="1">
    <source>
        <dbReference type="ARBA" id="ARBA00022691"/>
    </source>
</evidence>
<sequence>MSRSTHPPTATPDAGTRRRLPLIGNDLVINEDSCNLSCTYCLTGQSNLKEGHSLQLIFEPPRRDSYAKDSGLGQRMDKVADRIRDRFGLPLLKVTGGEIFLVRGIMDFLEQEARKYDVLVIQTNGVLVREEHLERFRSWGNVVLQVSLDSHLHHGNSHRVPSGSLHEKVVAAIARILDSGLPVEIYSVLNDRSVTEVCAFAEWLSGFSRPPVYFPFPVRGPDSEDFKVRPGQFGHIQELVDRYDEFARVLPPRPYFDRLTSFYREGRRTFRCHLPRLVVSSFSDGVVTPCPNIWFSDMGNALEDDWSEMLDTVGTSGLYRALLAPKPRLKACHGCFTPWDTLSMYFEDEITLDELCAAPTYSPPRIRQMLSDAKADYLQGGHD</sequence>
<dbReference type="AlphaFoldDB" id="Q9X5R8"/>
<keyword evidence="4" id="KW-0411">Iron-sulfur</keyword>
<protein>
    <submittedName>
        <fullName evidence="6">MitD</fullName>
    </submittedName>
</protein>
<dbReference type="InterPro" id="IPR050377">
    <property type="entry name" value="Radical_SAM_PqqE_MftC-like"/>
</dbReference>
<keyword evidence="1" id="KW-0949">S-adenosyl-L-methionine</keyword>
<evidence type="ECO:0000256" key="3">
    <source>
        <dbReference type="ARBA" id="ARBA00023004"/>
    </source>
</evidence>
<dbReference type="Pfam" id="PF04055">
    <property type="entry name" value="Radical_SAM"/>
    <property type="match status" value="1"/>
</dbReference>
<organism evidence="6">
    <name type="scientific">Streptomyces lavendulae</name>
    <dbReference type="NCBI Taxonomy" id="1914"/>
    <lineage>
        <taxon>Bacteria</taxon>
        <taxon>Bacillati</taxon>
        <taxon>Actinomycetota</taxon>
        <taxon>Actinomycetes</taxon>
        <taxon>Kitasatosporales</taxon>
        <taxon>Streptomycetaceae</taxon>
        <taxon>Streptomyces</taxon>
    </lineage>
</organism>
<keyword evidence="2" id="KW-0479">Metal-binding</keyword>
<dbReference type="InterPro" id="IPR058240">
    <property type="entry name" value="rSAM_sf"/>
</dbReference>
<gene>
    <name evidence="6" type="primary">mitD</name>
</gene>
<dbReference type="EMBL" id="AF127374">
    <property type="protein sequence ID" value="AAD32720.1"/>
    <property type="molecule type" value="Genomic_DNA"/>
</dbReference>
<evidence type="ECO:0000256" key="2">
    <source>
        <dbReference type="ARBA" id="ARBA00022723"/>
    </source>
</evidence>
<dbReference type="CDD" id="cd01335">
    <property type="entry name" value="Radical_SAM"/>
    <property type="match status" value="1"/>
</dbReference>
<evidence type="ECO:0000259" key="5">
    <source>
        <dbReference type="PROSITE" id="PS51918"/>
    </source>
</evidence>
<reference evidence="6" key="3">
    <citation type="submission" date="2006-11" db="EMBL/GenBank/DDBJ databases">
        <authorList>
            <person name="Gruschow S."/>
            <person name="Chang L.C."/>
            <person name="Mao Y."/>
            <person name="Varoglu M."/>
            <person name="Sherman D.H."/>
        </authorList>
    </citation>
    <scope>NUCLEOTIDE SEQUENCE</scope>
    <source>
        <strain evidence="6">NRRL 2564</strain>
    </source>
</reference>
<accession>Q9X5R8</accession>
<dbReference type="PROSITE" id="PS51918">
    <property type="entry name" value="RADICAL_SAM"/>
    <property type="match status" value="1"/>
</dbReference>
<dbReference type="GO" id="GO:0046872">
    <property type="term" value="F:metal ion binding"/>
    <property type="evidence" value="ECO:0007669"/>
    <property type="project" value="UniProtKB-KW"/>
</dbReference>
<proteinExistence type="predicted"/>
<dbReference type="InterPro" id="IPR013785">
    <property type="entry name" value="Aldolase_TIM"/>
</dbReference>